<organism evidence="17 18">
    <name type="scientific">Paragemmobacter amnigenus</name>
    <dbReference type="NCBI Taxonomy" id="2852097"/>
    <lineage>
        <taxon>Bacteria</taxon>
        <taxon>Pseudomonadati</taxon>
        <taxon>Pseudomonadota</taxon>
        <taxon>Alphaproteobacteria</taxon>
        <taxon>Rhodobacterales</taxon>
        <taxon>Paracoccaceae</taxon>
        <taxon>Paragemmobacter</taxon>
    </lineage>
</organism>
<dbReference type="Gene3D" id="3.20.20.80">
    <property type="entry name" value="Glycosidases"/>
    <property type="match status" value="1"/>
</dbReference>
<dbReference type="CDD" id="cd11325">
    <property type="entry name" value="AmyAc_GTHase"/>
    <property type="match status" value="1"/>
</dbReference>
<gene>
    <name evidence="17" type="primary">treZ</name>
    <name evidence="17" type="ORF">GU927_010020</name>
</gene>
<dbReference type="SUPFAM" id="SSF51445">
    <property type="entry name" value="(Trans)glycosidases"/>
    <property type="match status" value="1"/>
</dbReference>
<comment type="subcellular location">
    <subcellularLocation>
        <location evidence="1">Cytoplasm</location>
    </subcellularLocation>
</comment>
<evidence type="ECO:0000256" key="6">
    <source>
        <dbReference type="ARBA" id="ARBA00022490"/>
    </source>
</evidence>
<evidence type="ECO:0000256" key="15">
    <source>
        <dbReference type="SAM" id="MobiDB-lite"/>
    </source>
</evidence>
<dbReference type="EC" id="3.2.1.141" evidence="4 13"/>
<evidence type="ECO:0000256" key="10">
    <source>
        <dbReference type="ARBA" id="ARBA00032057"/>
    </source>
</evidence>
<evidence type="ECO:0000313" key="17">
    <source>
        <dbReference type="EMBL" id="MBU9698179.1"/>
    </source>
</evidence>
<keyword evidence="7 14" id="KW-0378">Hydrolase</keyword>
<evidence type="ECO:0000256" key="1">
    <source>
        <dbReference type="ARBA" id="ARBA00004496"/>
    </source>
</evidence>
<protein>
    <recommendedName>
        <fullName evidence="5 13">Malto-oligosyltrehalose trehalohydrolase</fullName>
        <shortName evidence="14">MTHase</shortName>
        <ecNumber evidence="4 13">3.2.1.141</ecNumber>
    </recommendedName>
    <alternativeName>
        <fullName evidence="11 14">4-alpha-D-((1-&gt;4)-alpha-D-glucano)trehalose trehalohydrolase</fullName>
    </alternativeName>
    <alternativeName>
        <fullName evidence="10 14">Maltooligosyl trehalose trehalohydrolase</fullName>
    </alternativeName>
</protein>
<evidence type="ECO:0000256" key="14">
    <source>
        <dbReference type="PIRNR" id="PIRNR006337"/>
    </source>
</evidence>
<dbReference type="CDD" id="cd02853">
    <property type="entry name" value="E_set_MTHase_like_N"/>
    <property type="match status" value="1"/>
</dbReference>
<dbReference type="RefSeq" id="WP_161762298.1">
    <property type="nucleotide sequence ID" value="NZ_JAAATX020000006.1"/>
</dbReference>
<evidence type="ECO:0000256" key="8">
    <source>
        <dbReference type="ARBA" id="ARBA00023277"/>
    </source>
</evidence>
<dbReference type="InterPro" id="IPR013783">
    <property type="entry name" value="Ig-like_fold"/>
</dbReference>
<dbReference type="Gene3D" id="2.60.40.10">
    <property type="entry name" value="Immunoglobulins"/>
    <property type="match status" value="1"/>
</dbReference>
<accession>A0ABS6J345</accession>
<keyword evidence="6" id="KW-0963">Cytoplasm</keyword>
<comment type="pathway">
    <text evidence="2 14">Glycan biosynthesis; trehalose biosynthesis.</text>
</comment>
<feature type="compositionally biased region" description="Basic and acidic residues" evidence="15">
    <location>
        <begin position="462"/>
        <end position="476"/>
    </location>
</feature>
<evidence type="ECO:0000256" key="11">
    <source>
        <dbReference type="ARBA" id="ARBA00033284"/>
    </source>
</evidence>
<dbReference type="Pfam" id="PF02922">
    <property type="entry name" value="CBM_48"/>
    <property type="match status" value="1"/>
</dbReference>
<dbReference type="EMBL" id="JAAATX020000006">
    <property type="protein sequence ID" value="MBU9698179.1"/>
    <property type="molecule type" value="Genomic_DNA"/>
</dbReference>
<dbReference type="SMART" id="SM00642">
    <property type="entry name" value="Aamy"/>
    <property type="match status" value="1"/>
</dbReference>
<feature type="domain" description="Glycosyl hydrolase family 13 catalytic" evidence="16">
    <location>
        <begin position="119"/>
        <end position="502"/>
    </location>
</feature>
<name>A0ABS6J345_9RHOB</name>
<evidence type="ECO:0000313" key="18">
    <source>
        <dbReference type="Proteomes" id="UP000731907"/>
    </source>
</evidence>
<dbReference type="NCBIfam" id="TIGR02402">
    <property type="entry name" value="trehalose_TreZ"/>
    <property type="match status" value="1"/>
</dbReference>
<dbReference type="InterPro" id="IPR006047">
    <property type="entry name" value="GH13_cat_dom"/>
</dbReference>
<dbReference type="SUPFAM" id="SSF81296">
    <property type="entry name" value="E set domains"/>
    <property type="match status" value="1"/>
</dbReference>
<dbReference type="InterPro" id="IPR004193">
    <property type="entry name" value="Glyco_hydro_13_N"/>
</dbReference>
<dbReference type="InterPro" id="IPR017853">
    <property type="entry name" value="GH"/>
</dbReference>
<keyword evidence="18" id="KW-1185">Reference proteome</keyword>
<evidence type="ECO:0000256" key="9">
    <source>
        <dbReference type="ARBA" id="ARBA00023295"/>
    </source>
</evidence>
<comment type="similarity">
    <text evidence="3 14">Belongs to the glycosyl hydrolase 13 family.</text>
</comment>
<evidence type="ECO:0000256" key="5">
    <source>
        <dbReference type="ARBA" id="ARBA00015938"/>
    </source>
</evidence>
<dbReference type="PIRSF" id="PIRSF006337">
    <property type="entry name" value="Trehalose_TreZ"/>
    <property type="match status" value="1"/>
</dbReference>
<feature type="region of interest" description="Disordered" evidence="15">
    <location>
        <begin position="357"/>
        <end position="378"/>
    </location>
</feature>
<evidence type="ECO:0000256" key="2">
    <source>
        <dbReference type="ARBA" id="ARBA00005199"/>
    </source>
</evidence>
<evidence type="ECO:0000256" key="13">
    <source>
        <dbReference type="NCBIfam" id="TIGR02402"/>
    </source>
</evidence>
<dbReference type="PANTHER" id="PTHR43651:SF11">
    <property type="entry name" value="MALTO-OLIGOSYLTREHALOSE TREHALOHYDROLASE"/>
    <property type="match status" value="1"/>
</dbReference>
<evidence type="ECO:0000256" key="7">
    <source>
        <dbReference type="ARBA" id="ARBA00022801"/>
    </source>
</evidence>
<keyword evidence="8" id="KW-0119">Carbohydrate metabolism</keyword>
<dbReference type="Proteomes" id="UP000731907">
    <property type="component" value="Unassembled WGS sequence"/>
</dbReference>
<evidence type="ECO:0000256" key="12">
    <source>
        <dbReference type="ARBA" id="ARBA00034013"/>
    </source>
</evidence>
<dbReference type="PANTHER" id="PTHR43651">
    <property type="entry name" value="1,4-ALPHA-GLUCAN-BRANCHING ENZYME"/>
    <property type="match status" value="1"/>
</dbReference>
<proteinExistence type="inferred from homology"/>
<sequence length="575" mass="63732">MHLPSRQTLPFLRDWGADPVGRGVWRFSIWAPQADSVAVTVEDRHTPLRRYGDGMWRAEAPAQAGETYLFHIDGHTIPDPAARAQAGDVHAPSRLIDPTAYRWTTRWSGRPWEETVLHELHIGTFTAQGTFRAAEAELPRLAALGFTAIELMPVAQFAGHHGWGYDGVLPYAPHPAYGTPDDLKHLVETAQSLGLMVFLDVVYNHFGPDGFHLARIAPVFHPDSHTPWGKAIDFTRAPLRRFLMQNALYWLAEYRLDGLRLDAIDGIDDPSDPDFVTELALTIRNHGFDRPIHLMTEDDRNITRYNDPAAGLNIAEWNDDWHHAVHCLLSGESHDYYASFARDPLTDLRLSLTEGFVEQGQPRPPKPGPRGEPSAHLPPTAFVNFNQNHDQIGNRPKGERLLTLTDPARARVAHALLLATPPIPLLFMGEEMGTRTPFRFFSDHGPALAASIRDGRAQEFPHLHRDDLPDPNDPAHFHASRPQRPDDAAEWEALTAALLHLRATRIVPLVKSGTPQATATITAPATLAAGWRFPAGTLRLTARFAPDPDATPPKDTPALALGDPTTGPSFALWLA</sequence>
<reference evidence="17 18" key="1">
    <citation type="submission" date="2021-06" db="EMBL/GenBank/DDBJ databases">
        <title>Rhodobacteraceae bacterium strain HSP-20.</title>
        <authorList>
            <person name="Chen W.-M."/>
        </authorList>
    </citation>
    <scope>NUCLEOTIDE SEQUENCE [LARGE SCALE GENOMIC DNA]</scope>
    <source>
        <strain evidence="17 18">HSP-20</strain>
    </source>
</reference>
<feature type="region of interest" description="Disordered" evidence="15">
    <location>
        <begin position="462"/>
        <end position="485"/>
    </location>
</feature>
<evidence type="ECO:0000259" key="16">
    <source>
        <dbReference type="SMART" id="SM00642"/>
    </source>
</evidence>
<dbReference type="InterPro" id="IPR044901">
    <property type="entry name" value="Trehalose_TreZ_E-set_sf"/>
</dbReference>
<comment type="caution">
    <text evidence="17">The sequence shown here is derived from an EMBL/GenBank/DDBJ whole genome shotgun (WGS) entry which is preliminary data.</text>
</comment>
<dbReference type="InterPro" id="IPR012768">
    <property type="entry name" value="Trehalose_TreZ"/>
</dbReference>
<evidence type="ECO:0000256" key="3">
    <source>
        <dbReference type="ARBA" id="ARBA00008061"/>
    </source>
</evidence>
<comment type="catalytic activity">
    <reaction evidence="12 14">
        <text>hydrolysis of (1-&gt;4)-alpha-D-glucosidic linkage in 4-alpha-D-[(1-&gt;4)-alpha-D-glucanosyl]n trehalose to yield trehalose and (1-&gt;4)-alpha-D-glucan.</text>
        <dbReference type="EC" id="3.2.1.141"/>
    </reaction>
</comment>
<evidence type="ECO:0000256" key="4">
    <source>
        <dbReference type="ARBA" id="ARBA00012268"/>
    </source>
</evidence>
<dbReference type="Pfam" id="PF00128">
    <property type="entry name" value="Alpha-amylase"/>
    <property type="match status" value="1"/>
</dbReference>
<dbReference type="InterPro" id="IPR014756">
    <property type="entry name" value="Ig_E-set"/>
</dbReference>
<keyword evidence="9 14" id="KW-0326">Glycosidase</keyword>
<dbReference type="Gene3D" id="1.10.10.760">
    <property type="entry name" value="E-set domains of sugar-utilizing enzymes"/>
    <property type="match status" value="1"/>
</dbReference>